<gene>
    <name evidence="17" type="primary">queH</name>
    <name evidence="18" type="ORF">ERS672216_00134</name>
</gene>
<dbReference type="GO" id="GO:0052693">
    <property type="term" value="F:epoxyqueuosine reductase activity"/>
    <property type="evidence" value="ECO:0007669"/>
    <property type="project" value="UniProtKB-UniRule"/>
</dbReference>
<proteinExistence type="inferred from homology"/>
<evidence type="ECO:0000256" key="15">
    <source>
        <dbReference type="ARBA" id="ARBA00031446"/>
    </source>
</evidence>
<evidence type="ECO:0000256" key="7">
    <source>
        <dbReference type="ARBA" id="ARBA00022694"/>
    </source>
</evidence>
<evidence type="ECO:0000256" key="16">
    <source>
        <dbReference type="ARBA" id="ARBA00047415"/>
    </source>
</evidence>
<dbReference type="Proteomes" id="UP000069632">
    <property type="component" value="Unassembled WGS sequence"/>
</dbReference>
<keyword evidence="11 17" id="KW-0408">Iron</keyword>
<dbReference type="AlphaFoldDB" id="A0A128EN02"/>
<organism evidence="18 19">
    <name type="scientific">Campylobacter geochelonis</name>
    <dbReference type="NCBI Taxonomy" id="1780362"/>
    <lineage>
        <taxon>Bacteria</taxon>
        <taxon>Pseudomonadati</taxon>
        <taxon>Campylobacterota</taxon>
        <taxon>Epsilonproteobacteria</taxon>
        <taxon>Campylobacterales</taxon>
        <taxon>Campylobacteraceae</taxon>
        <taxon>Campylobacter</taxon>
    </lineage>
</organism>
<dbReference type="GO" id="GO:0046872">
    <property type="term" value="F:metal ion binding"/>
    <property type="evidence" value="ECO:0007669"/>
    <property type="project" value="UniProtKB-KW"/>
</dbReference>
<evidence type="ECO:0000256" key="3">
    <source>
        <dbReference type="ARBA" id="ARBA00008207"/>
    </source>
</evidence>
<keyword evidence="14 17" id="KW-0676">Redox-active center</keyword>
<comment type="pathway">
    <text evidence="2 17">tRNA modification; tRNA-queuosine biosynthesis.</text>
</comment>
<keyword evidence="13 17" id="KW-1015">Disulfide bond</keyword>
<reference evidence="18 19" key="1">
    <citation type="submission" date="2016-02" db="EMBL/GenBank/DDBJ databases">
        <authorList>
            <consortium name="Pathogen Informatics"/>
        </authorList>
    </citation>
    <scope>NUCLEOTIDE SEQUENCE [LARGE SCALE GENOMIC DNA]</scope>
    <source>
        <strain evidence="18 19">RC20</strain>
    </source>
</reference>
<dbReference type="HAMAP" id="MF_02089">
    <property type="entry name" value="QueH"/>
    <property type="match status" value="1"/>
</dbReference>
<sequence length="355" mass="41234">MVVQICCSVDSHYFIKRLKKEYPEEKITGYFYDPNIHPYSEFMLRYQDVVRSCDKMGIKVHLGEYELDSWFSFVKGLENEPEKGARCQACFDFRMEKTALFAKQIGEKTITTTLLMSPKKSHEQLENSLEKICSDFGLDFVAPDYRKGGGTQEQFSLAKSDKLYHQNYCGCMFALKAQNKKSLEYELLNLADKRVLPNSAKDRINLYKNIIKCEEEGLKFKLLKDKFINYRLLRAVVKFNGVAVPSHFLFNSHFERSLTKFSIENQADELNVDKEQIKLITLAKFNQIANAKFSCTKELVKSPLSIKNELEIREKICKNDSFSPIVIVDEIYPAKVIMEVFSTIYLDVREILVRI</sequence>
<evidence type="ECO:0000256" key="1">
    <source>
        <dbReference type="ARBA" id="ARBA00002268"/>
    </source>
</evidence>
<dbReference type="UniPathway" id="UPA00392"/>
<evidence type="ECO:0000256" key="6">
    <source>
        <dbReference type="ARBA" id="ARBA00022485"/>
    </source>
</evidence>
<evidence type="ECO:0000256" key="8">
    <source>
        <dbReference type="ARBA" id="ARBA00022723"/>
    </source>
</evidence>
<evidence type="ECO:0000256" key="2">
    <source>
        <dbReference type="ARBA" id="ARBA00004691"/>
    </source>
</evidence>
<feature type="binding site" evidence="17">
    <location>
        <position position="7"/>
    </location>
    <ligand>
        <name>[4Fe-4S] cluster</name>
        <dbReference type="ChEBI" id="CHEBI:49883"/>
    </ligand>
</feature>
<name>A0A128EN02_9BACT</name>
<feature type="binding site" evidence="17">
    <location>
        <position position="90"/>
    </location>
    <ligand>
        <name>[4Fe-4S] cluster</name>
        <dbReference type="ChEBI" id="CHEBI:49883"/>
    </ligand>
</feature>
<dbReference type="InterPro" id="IPR003828">
    <property type="entry name" value="QueH"/>
</dbReference>
<dbReference type="EC" id="1.17.99.6" evidence="4 17"/>
<dbReference type="GO" id="GO:0051539">
    <property type="term" value="F:4 iron, 4 sulfur cluster binding"/>
    <property type="evidence" value="ECO:0007669"/>
    <property type="project" value="UniProtKB-UniRule"/>
</dbReference>
<evidence type="ECO:0000256" key="9">
    <source>
        <dbReference type="ARBA" id="ARBA00022785"/>
    </source>
</evidence>
<comment type="catalytic activity">
    <reaction evidence="16 17">
        <text>epoxyqueuosine(34) in tRNA + AH2 = queuosine(34) in tRNA + A + H2O</text>
        <dbReference type="Rhea" id="RHEA:32159"/>
        <dbReference type="Rhea" id="RHEA-COMP:18571"/>
        <dbReference type="Rhea" id="RHEA-COMP:18582"/>
        <dbReference type="ChEBI" id="CHEBI:13193"/>
        <dbReference type="ChEBI" id="CHEBI:15377"/>
        <dbReference type="ChEBI" id="CHEBI:17499"/>
        <dbReference type="ChEBI" id="CHEBI:194431"/>
        <dbReference type="ChEBI" id="CHEBI:194443"/>
        <dbReference type="EC" id="1.17.99.6"/>
    </reaction>
</comment>
<keyword evidence="9 17" id="KW-0671">Queuosine biosynthesis</keyword>
<keyword evidence="12 17" id="KW-0411">Iron-sulfur</keyword>
<keyword evidence="18" id="KW-0378">Hydrolase</keyword>
<keyword evidence="19" id="KW-1185">Reference proteome</keyword>
<keyword evidence="10 17" id="KW-0560">Oxidoreductase</keyword>
<protein>
    <recommendedName>
        <fullName evidence="5 17">Epoxyqueuosine reductase QueH</fullName>
        <ecNumber evidence="4 17">1.17.99.6</ecNumber>
    </recommendedName>
    <alternativeName>
        <fullName evidence="15 17">Queuosine biosynthesis protein QueH</fullName>
    </alternativeName>
</protein>
<accession>A0A128EN02</accession>
<dbReference type="PANTHER" id="PTHR36701:SF1">
    <property type="entry name" value="EPOXYQUEUOSINE REDUCTASE QUEH"/>
    <property type="match status" value="1"/>
</dbReference>
<evidence type="ECO:0000256" key="10">
    <source>
        <dbReference type="ARBA" id="ARBA00023002"/>
    </source>
</evidence>
<dbReference type="RefSeq" id="WP_075493772.1">
    <property type="nucleotide sequence ID" value="NZ_CP053844.1"/>
</dbReference>
<evidence type="ECO:0000256" key="13">
    <source>
        <dbReference type="ARBA" id="ARBA00023157"/>
    </source>
</evidence>
<evidence type="ECO:0000256" key="12">
    <source>
        <dbReference type="ARBA" id="ARBA00023014"/>
    </source>
</evidence>
<evidence type="ECO:0000256" key="11">
    <source>
        <dbReference type="ARBA" id="ARBA00023004"/>
    </source>
</evidence>
<comment type="function">
    <text evidence="1 17">Catalyzes the conversion of epoxyqueuosine (oQ) to queuosine (Q), which is a hypermodified base found in the wobble positions of tRNA(Asp), tRNA(Asn), tRNA(His) and tRNA(Tyr).</text>
</comment>
<evidence type="ECO:0000313" key="18">
    <source>
        <dbReference type="EMBL" id="CZE45983.1"/>
    </source>
</evidence>
<dbReference type="GO" id="GO:0008616">
    <property type="term" value="P:tRNA queuosine(34) biosynthetic process"/>
    <property type="evidence" value="ECO:0007669"/>
    <property type="project" value="UniProtKB-UniRule"/>
</dbReference>
<evidence type="ECO:0000256" key="17">
    <source>
        <dbReference type="HAMAP-Rule" id="MF_02089"/>
    </source>
</evidence>
<dbReference type="OrthoDB" id="9801033at2"/>
<evidence type="ECO:0000256" key="14">
    <source>
        <dbReference type="ARBA" id="ARBA00023284"/>
    </source>
</evidence>
<comment type="similarity">
    <text evidence="3 17">Belongs to the QueH family.</text>
</comment>
<keyword evidence="8 17" id="KW-0479">Metal-binding</keyword>
<feature type="binding site" evidence="17">
    <location>
        <position position="87"/>
    </location>
    <ligand>
        <name>[4Fe-4S] cluster</name>
        <dbReference type="ChEBI" id="CHEBI:49883"/>
    </ligand>
</feature>
<evidence type="ECO:0000256" key="4">
    <source>
        <dbReference type="ARBA" id="ARBA00012622"/>
    </source>
</evidence>
<keyword evidence="6 17" id="KW-0004">4Fe-4S</keyword>
<dbReference type="EMBL" id="FIZP01000001">
    <property type="protein sequence ID" value="CZE45983.1"/>
    <property type="molecule type" value="Genomic_DNA"/>
</dbReference>
<evidence type="ECO:0000313" key="19">
    <source>
        <dbReference type="Proteomes" id="UP000069632"/>
    </source>
</evidence>
<feature type="disulfide bond" description="Redox-active" evidence="17">
    <location>
        <begin position="169"/>
        <end position="171"/>
    </location>
</feature>
<dbReference type="GO" id="GO:0016787">
    <property type="term" value="F:hydrolase activity"/>
    <property type="evidence" value="ECO:0007669"/>
    <property type="project" value="UniProtKB-KW"/>
</dbReference>
<evidence type="ECO:0000256" key="5">
    <source>
        <dbReference type="ARBA" id="ARBA00016895"/>
    </source>
</evidence>
<keyword evidence="7 17" id="KW-0819">tRNA processing</keyword>
<dbReference type="PANTHER" id="PTHR36701">
    <property type="entry name" value="EPOXYQUEUOSINE REDUCTASE QUEH"/>
    <property type="match status" value="1"/>
</dbReference>
<feature type="binding site" evidence="17">
    <location>
        <position position="6"/>
    </location>
    <ligand>
        <name>[4Fe-4S] cluster</name>
        <dbReference type="ChEBI" id="CHEBI:49883"/>
    </ligand>
</feature>
<dbReference type="Pfam" id="PF02677">
    <property type="entry name" value="QueH"/>
    <property type="match status" value="1"/>
</dbReference>